<dbReference type="Proteomes" id="UP001305647">
    <property type="component" value="Unassembled WGS sequence"/>
</dbReference>
<name>A0AAN6SX06_9PEZI</name>
<gene>
    <name evidence="1" type="ORF">N658DRAFT_73690</name>
</gene>
<comment type="caution">
    <text evidence="1">The sequence shown here is derived from an EMBL/GenBank/DDBJ whole genome shotgun (WGS) entry which is preliminary data.</text>
</comment>
<sequence>MLLGSSAAYRLPISMRNASDSLTKASSTAMRRLSSDLSAHVCPGSAVGDARRWFWGNHLGKVECSCGPARPPIRAIHRGGASITTTTPDGAGLRRANHTMLIGFSLLHIVWLVGMEELQTISKDLNNRARPVRCPSQSQSSCRTWGTGRDPRLLSLASSSIRRAV</sequence>
<reference evidence="1" key="1">
    <citation type="journal article" date="2023" name="Mol. Phylogenet. Evol.">
        <title>Genome-scale phylogeny and comparative genomics of the fungal order Sordariales.</title>
        <authorList>
            <person name="Hensen N."/>
            <person name="Bonometti L."/>
            <person name="Westerberg I."/>
            <person name="Brannstrom I.O."/>
            <person name="Guillou S."/>
            <person name="Cros-Aarteil S."/>
            <person name="Calhoun S."/>
            <person name="Haridas S."/>
            <person name="Kuo A."/>
            <person name="Mondo S."/>
            <person name="Pangilinan J."/>
            <person name="Riley R."/>
            <person name="LaButti K."/>
            <person name="Andreopoulos B."/>
            <person name="Lipzen A."/>
            <person name="Chen C."/>
            <person name="Yan M."/>
            <person name="Daum C."/>
            <person name="Ng V."/>
            <person name="Clum A."/>
            <person name="Steindorff A."/>
            <person name="Ohm R.A."/>
            <person name="Martin F."/>
            <person name="Silar P."/>
            <person name="Natvig D.O."/>
            <person name="Lalanne C."/>
            <person name="Gautier V."/>
            <person name="Ament-Velasquez S.L."/>
            <person name="Kruys A."/>
            <person name="Hutchinson M.I."/>
            <person name="Powell A.J."/>
            <person name="Barry K."/>
            <person name="Miller A.N."/>
            <person name="Grigoriev I.V."/>
            <person name="Debuchy R."/>
            <person name="Gladieux P."/>
            <person name="Hiltunen Thoren M."/>
            <person name="Johannesson H."/>
        </authorList>
    </citation>
    <scope>NUCLEOTIDE SEQUENCE</scope>
    <source>
        <strain evidence="1">CBS 757.83</strain>
    </source>
</reference>
<organism evidence="1 2">
    <name type="scientific">Parathielavia hyrcaniae</name>
    <dbReference type="NCBI Taxonomy" id="113614"/>
    <lineage>
        <taxon>Eukaryota</taxon>
        <taxon>Fungi</taxon>
        <taxon>Dikarya</taxon>
        <taxon>Ascomycota</taxon>
        <taxon>Pezizomycotina</taxon>
        <taxon>Sordariomycetes</taxon>
        <taxon>Sordariomycetidae</taxon>
        <taxon>Sordariales</taxon>
        <taxon>Chaetomiaceae</taxon>
        <taxon>Parathielavia</taxon>
    </lineage>
</organism>
<evidence type="ECO:0000313" key="2">
    <source>
        <dbReference type="Proteomes" id="UP001305647"/>
    </source>
</evidence>
<accession>A0AAN6SX06</accession>
<protein>
    <submittedName>
        <fullName evidence="1">Uncharacterized protein</fullName>
    </submittedName>
</protein>
<reference evidence="1" key="2">
    <citation type="submission" date="2023-05" db="EMBL/GenBank/DDBJ databases">
        <authorList>
            <consortium name="Lawrence Berkeley National Laboratory"/>
            <person name="Steindorff A."/>
            <person name="Hensen N."/>
            <person name="Bonometti L."/>
            <person name="Westerberg I."/>
            <person name="Brannstrom I.O."/>
            <person name="Guillou S."/>
            <person name="Cros-Aarteil S."/>
            <person name="Calhoun S."/>
            <person name="Haridas S."/>
            <person name="Kuo A."/>
            <person name="Mondo S."/>
            <person name="Pangilinan J."/>
            <person name="Riley R."/>
            <person name="Labutti K."/>
            <person name="Andreopoulos B."/>
            <person name="Lipzen A."/>
            <person name="Chen C."/>
            <person name="Yanf M."/>
            <person name="Daum C."/>
            <person name="Ng V."/>
            <person name="Clum A."/>
            <person name="Ohm R."/>
            <person name="Martin F."/>
            <person name="Silar P."/>
            <person name="Natvig D."/>
            <person name="Lalanne C."/>
            <person name="Gautier V."/>
            <person name="Ament-Velasquez S.L."/>
            <person name="Kruys A."/>
            <person name="Hutchinson M.I."/>
            <person name="Powell A.J."/>
            <person name="Barry K."/>
            <person name="Miller A.N."/>
            <person name="Grigoriev I.V."/>
            <person name="Debuchy R."/>
            <person name="Gladieux P."/>
            <person name="Thoren M.H."/>
            <person name="Johannesson H."/>
        </authorList>
    </citation>
    <scope>NUCLEOTIDE SEQUENCE</scope>
    <source>
        <strain evidence="1">CBS 757.83</strain>
    </source>
</reference>
<keyword evidence="2" id="KW-1185">Reference proteome</keyword>
<evidence type="ECO:0000313" key="1">
    <source>
        <dbReference type="EMBL" id="KAK4095939.1"/>
    </source>
</evidence>
<proteinExistence type="predicted"/>
<dbReference type="EMBL" id="MU863757">
    <property type="protein sequence ID" value="KAK4095939.1"/>
    <property type="molecule type" value="Genomic_DNA"/>
</dbReference>
<dbReference type="AlphaFoldDB" id="A0AAN6SX06"/>